<organism evidence="1">
    <name type="scientific">marine metagenome</name>
    <dbReference type="NCBI Taxonomy" id="408172"/>
    <lineage>
        <taxon>unclassified sequences</taxon>
        <taxon>metagenomes</taxon>
        <taxon>ecological metagenomes</taxon>
    </lineage>
</organism>
<dbReference type="PANTHER" id="PTHR11781">
    <property type="entry name" value="IODOTHYRONINE DEIODINASE"/>
    <property type="match status" value="1"/>
</dbReference>
<protein>
    <recommendedName>
        <fullName evidence="2">Deiodinase</fullName>
    </recommendedName>
</protein>
<proteinExistence type="predicted"/>
<dbReference type="AlphaFoldDB" id="A0A381R0M7"/>
<evidence type="ECO:0008006" key="2">
    <source>
        <dbReference type="Google" id="ProtNLM"/>
    </source>
</evidence>
<dbReference type="Pfam" id="PF00837">
    <property type="entry name" value="T4_deiodinase"/>
    <property type="match status" value="1"/>
</dbReference>
<dbReference type="Gene3D" id="3.40.30.10">
    <property type="entry name" value="Glutaredoxin"/>
    <property type="match status" value="1"/>
</dbReference>
<dbReference type="EMBL" id="UINC01001594">
    <property type="protein sequence ID" value="SUZ84419.1"/>
    <property type="molecule type" value="Genomic_DNA"/>
</dbReference>
<dbReference type="InterPro" id="IPR000643">
    <property type="entry name" value="Iodothyronine_deiodinase"/>
</dbReference>
<accession>A0A381R0M7</accession>
<dbReference type="PANTHER" id="PTHR11781:SF22">
    <property type="entry name" value="TYPE I IODOTHYRONINE DEIODINASE"/>
    <property type="match status" value="1"/>
</dbReference>
<dbReference type="GO" id="GO:0042403">
    <property type="term" value="P:thyroid hormone metabolic process"/>
    <property type="evidence" value="ECO:0007669"/>
    <property type="project" value="TreeGrafter"/>
</dbReference>
<gene>
    <name evidence="1" type="ORF">METZ01_LOCUS37273</name>
</gene>
<name>A0A381R0M7_9ZZZZ</name>
<dbReference type="GO" id="GO:0004800">
    <property type="term" value="F:thyroxine 5'-deiodinase activity"/>
    <property type="evidence" value="ECO:0007669"/>
    <property type="project" value="InterPro"/>
</dbReference>
<reference evidence="1" key="1">
    <citation type="submission" date="2018-05" db="EMBL/GenBank/DDBJ databases">
        <authorList>
            <person name="Lanie J.A."/>
            <person name="Ng W.-L."/>
            <person name="Kazmierczak K.M."/>
            <person name="Andrzejewski T.M."/>
            <person name="Davidsen T.M."/>
            <person name="Wayne K.J."/>
            <person name="Tettelin H."/>
            <person name="Glass J.I."/>
            <person name="Rusch D."/>
            <person name="Podicherti R."/>
            <person name="Tsui H.-C.T."/>
            <person name="Winkler M.E."/>
        </authorList>
    </citation>
    <scope>NUCLEOTIDE SEQUENCE</scope>
</reference>
<evidence type="ECO:0000313" key="1">
    <source>
        <dbReference type="EMBL" id="SUZ84419.1"/>
    </source>
</evidence>
<sequence length="118" mass="13164">MWARWHQQVEFLVVYIREAHPEDGWVVTSNRDDDIRISDPTTIEARTEVATACALRLQIQIPVVVDEIDDKIANAYGALPDRLYLIQRGGSVAFQGEAGPWGFNPEALETAIVAITNS</sequence>